<evidence type="ECO:0000256" key="3">
    <source>
        <dbReference type="ARBA" id="ARBA00022679"/>
    </source>
</evidence>
<dbReference type="FunFam" id="3.40.640.10:FF:000035">
    <property type="entry name" value="O-succinylhomoserine sulfhydrylase"/>
    <property type="match status" value="1"/>
</dbReference>
<dbReference type="CDD" id="cd00614">
    <property type="entry name" value="CGS_like"/>
    <property type="match status" value="1"/>
</dbReference>
<dbReference type="Gene3D" id="3.40.640.10">
    <property type="entry name" value="Type I PLP-dependent aspartate aminotransferase-like (Major domain)"/>
    <property type="match status" value="1"/>
</dbReference>
<evidence type="ECO:0000313" key="9">
    <source>
        <dbReference type="Proteomes" id="UP000000724"/>
    </source>
</evidence>
<dbReference type="NCBIfam" id="TIGR01326">
    <property type="entry name" value="OAH_OAS_sulfhy"/>
    <property type="match status" value="1"/>
</dbReference>
<sequence>MKLHSLSPTYFFSRSQFSTLQVHVGHKPDSATKSRAVPIYATASFVFTDTEHAKRVCTNQEGGYVYSRISNPTVEVFERRAAALEGGTAAVATASSQSAVFQTIIALAGSGDNIISSRNLYGGSYSMFKTLLPRLGIKVRWASSDKPEEIAGYIDEKTKMVFVETIGNPRCSVPDLQGIADVAHRQGVPFVVDNTFGACGAFCRATDHGADIVVHSATKWIGGHGTSVGGVIIDSGQFDWGQSAARFPQLIEESGPLNFSYWRTFGNCAFAMALRINVVMEVGSVLGPFAAQQLLLGLETLNLRCEKIGSNALKIARFLESDPRVAWVNYPGLENSEYYGLAKRYLVGGFGGVISFGVAGGARTSDILIDRLRIISNMTNVGDSKTMITHPWSSTHVITSEEDRIGAGITEEMFRLSVGTEDVEDLIHDFDQALASPDPPTKNVSSKRSRAVAPTSDDETAQKRQKKTENIRNRESRRMCGQSSKE</sequence>
<dbReference type="InterPro" id="IPR054542">
    <property type="entry name" value="Cys_met_metab_PP"/>
</dbReference>
<dbReference type="PROSITE" id="PS00868">
    <property type="entry name" value="CYS_MET_METAB_PP"/>
    <property type="match status" value="1"/>
</dbReference>
<dbReference type="InterPro" id="IPR015424">
    <property type="entry name" value="PyrdxlP-dep_Trfase"/>
</dbReference>
<evidence type="ECO:0000256" key="6">
    <source>
        <dbReference type="RuleBase" id="RU362118"/>
    </source>
</evidence>
<keyword evidence="3" id="KW-0808">Transferase</keyword>
<dbReference type="InterPro" id="IPR000277">
    <property type="entry name" value="Cys/Met-Metab_PyrdxlP-dep_enz"/>
</dbReference>
<dbReference type="VEuPathDB" id="FungiDB:PCH_Pc12g11520"/>
<feature type="modified residue" description="N6-(pyridoxal phosphate)lysine" evidence="5">
    <location>
        <position position="219"/>
    </location>
</feature>
<dbReference type="OrthoDB" id="3512640at2759"/>
<feature type="region of interest" description="Disordered" evidence="7">
    <location>
        <begin position="433"/>
        <end position="486"/>
    </location>
</feature>
<proteinExistence type="inferred from homology"/>
<keyword evidence="4 5" id="KW-0663">Pyridoxal phosphate</keyword>
<comment type="similarity">
    <text evidence="2 6">Belongs to the trans-sulfuration enzymes family.</text>
</comment>
<dbReference type="STRING" id="500485.B6GXF4"/>
<dbReference type="GO" id="GO:0030170">
    <property type="term" value="F:pyridoxal phosphate binding"/>
    <property type="evidence" value="ECO:0007669"/>
    <property type="project" value="InterPro"/>
</dbReference>
<evidence type="ECO:0000256" key="5">
    <source>
        <dbReference type="PIRSR" id="PIRSR001434-2"/>
    </source>
</evidence>
<dbReference type="Gene3D" id="3.90.1150.10">
    <property type="entry name" value="Aspartate Aminotransferase, domain 1"/>
    <property type="match status" value="1"/>
</dbReference>
<dbReference type="InterPro" id="IPR015422">
    <property type="entry name" value="PyrdxlP-dep_Trfase_small"/>
</dbReference>
<dbReference type="HOGENOM" id="CLU_018986_4_0_1"/>
<evidence type="ECO:0000313" key="8">
    <source>
        <dbReference type="EMBL" id="CAP80779.1"/>
    </source>
</evidence>
<reference evidence="8 9" key="1">
    <citation type="journal article" date="2008" name="Nat. Biotechnol.">
        <title>Genome sequencing and analysis of the filamentous fungus Penicillium chrysogenum.</title>
        <authorList>
            <person name="van den Berg M.A."/>
            <person name="Albang R."/>
            <person name="Albermann K."/>
            <person name="Badger J.H."/>
            <person name="Daran J.-M."/>
            <person name="Driessen A.J.M."/>
            <person name="Garcia-Estrada C."/>
            <person name="Fedorova N.D."/>
            <person name="Harris D.M."/>
            <person name="Heijne W.H.M."/>
            <person name="Joardar V.S."/>
            <person name="Kiel J.A.K.W."/>
            <person name="Kovalchuk A."/>
            <person name="Martin J.F."/>
            <person name="Nierman W.C."/>
            <person name="Nijland J.G."/>
            <person name="Pronk J.T."/>
            <person name="Roubos J.A."/>
            <person name="van der Klei I.J."/>
            <person name="van Peij N.N.M.E."/>
            <person name="Veenhuis M."/>
            <person name="von Doehren H."/>
            <person name="Wagner C."/>
            <person name="Wortman J.R."/>
            <person name="Bovenberg R.A.L."/>
        </authorList>
    </citation>
    <scope>NUCLEOTIDE SEQUENCE [LARGE SCALE GENOMIC DNA]</scope>
    <source>
        <strain evidence="9">ATCC 28089 / DSM 1075 / NRRL 1951 / Wisconsin 54-1255</strain>
    </source>
</reference>
<dbReference type="BioCyc" id="PCHR:PC12G11520-MONOMER"/>
<dbReference type="OMA" id="IGNPRCS"/>
<protein>
    <submittedName>
        <fullName evidence="8">Pc12g11520 protein</fullName>
    </submittedName>
</protein>
<dbReference type="PANTHER" id="PTHR43797">
    <property type="entry name" value="HOMOCYSTEINE/CYSTEINE SYNTHASE"/>
    <property type="match status" value="1"/>
</dbReference>
<evidence type="ECO:0000256" key="7">
    <source>
        <dbReference type="SAM" id="MobiDB-lite"/>
    </source>
</evidence>
<evidence type="ECO:0000256" key="1">
    <source>
        <dbReference type="ARBA" id="ARBA00001933"/>
    </source>
</evidence>
<dbReference type="Pfam" id="PF01053">
    <property type="entry name" value="Cys_Met_Meta_PP"/>
    <property type="match status" value="1"/>
</dbReference>
<accession>B6GXF4</accession>
<dbReference type="GO" id="GO:0006535">
    <property type="term" value="P:cysteine biosynthetic process from serine"/>
    <property type="evidence" value="ECO:0007669"/>
    <property type="project" value="TreeGrafter"/>
</dbReference>
<dbReference type="GO" id="GO:0004124">
    <property type="term" value="F:cysteine synthase activity"/>
    <property type="evidence" value="ECO:0007669"/>
    <property type="project" value="TreeGrafter"/>
</dbReference>
<dbReference type="AlphaFoldDB" id="B6GXF4"/>
<evidence type="ECO:0000256" key="4">
    <source>
        <dbReference type="ARBA" id="ARBA00022898"/>
    </source>
</evidence>
<dbReference type="Proteomes" id="UP000000724">
    <property type="component" value="Contig Pc00c12"/>
</dbReference>
<dbReference type="PIRSF" id="PIRSF001434">
    <property type="entry name" value="CGS"/>
    <property type="match status" value="1"/>
</dbReference>
<dbReference type="InterPro" id="IPR015421">
    <property type="entry name" value="PyrdxlP-dep_Trfase_major"/>
</dbReference>
<gene>
    <name evidence="8" type="ORF">Pc12g11520</name>
    <name evidence="8" type="ORF">PCH_Pc12g11520</name>
</gene>
<dbReference type="EMBL" id="AM920427">
    <property type="protein sequence ID" value="CAP80779.1"/>
    <property type="molecule type" value="Genomic_DNA"/>
</dbReference>
<dbReference type="GO" id="GO:0003961">
    <property type="term" value="F:O-acetylhomoserine aminocarboxypropyltransferase activity"/>
    <property type="evidence" value="ECO:0007669"/>
    <property type="project" value="TreeGrafter"/>
</dbReference>
<feature type="compositionally biased region" description="Basic and acidic residues" evidence="7">
    <location>
        <begin position="467"/>
        <end position="486"/>
    </location>
</feature>
<dbReference type="eggNOG" id="KOG0053">
    <property type="taxonomic scope" value="Eukaryota"/>
</dbReference>
<dbReference type="GO" id="GO:0071269">
    <property type="term" value="P:L-homocysteine biosynthetic process"/>
    <property type="evidence" value="ECO:0007669"/>
    <property type="project" value="TreeGrafter"/>
</dbReference>
<keyword evidence="9" id="KW-1185">Reference proteome</keyword>
<organism evidence="8 9">
    <name type="scientific">Penicillium rubens (strain ATCC 28089 / DSM 1075 / NRRL 1951 / Wisconsin 54-1255)</name>
    <name type="common">Penicillium chrysogenum</name>
    <dbReference type="NCBI Taxonomy" id="500485"/>
    <lineage>
        <taxon>Eukaryota</taxon>
        <taxon>Fungi</taxon>
        <taxon>Dikarya</taxon>
        <taxon>Ascomycota</taxon>
        <taxon>Pezizomycotina</taxon>
        <taxon>Eurotiomycetes</taxon>
        <taxon>Eurotiomycetidae</taxon>
        <taxon>Eurotiales</taxon>
        <taxon>Aspergillaceae</taxon>
        <taxon>Penicillium</taxon>
        <taxon>Penicillium chrysogenum species complex</taxon>
    </lineage>
</organism>
<dbReference type="SUPFAM" id="SSF53383">
    <property type="entry name" value="PLP-dependent transferases"/>
    <property type="match status" value="1"/>
</dbReference>
<comment type="cofactor">
    <cofactor evidence="1 6">
        <name>pyridoxal 5'-phosphate</name>
        <dbReference type="ChEBI" id="CHEBI:597326"/>
    </cofactor>
</comment>
<dbReference type="GO" id="GO:0019346">
    <property type="term" value="P:transsulfuration"/>
    <property type="evidence" value="ECO:0007669"/>
    <property type="project" value="InterPro"/>
</dbReference>
<name>B6GXF4_PENRW</name>
<evidence type="ECO:0000256" key="2">
    <source>
        <dbReference type="ARBA" id="ARBA00009077"/>
    </source>
</evidence>
<dbReference type="GO" id="GO:0005737">
    <property type="term" value="C:cytoplasm"/>
    <property type="evidence" value="ECO:0007669"/>
    <property type="project" value="TreeGrafter"/>
</dbReference>
<dbReference type="PANTHER" id="PTHR43797:SF2">
    <property type="entry name" value="HOMOCYSTEINE_CYSTEINE SYNTHASE"/>
    <property type="match status" value="1"/>
</dbReference>
<dbReference type="InterPro" id="IPR006235">
    <property type="entry name" value="OAc-hSer/O-AcSer_sulfhydrylase"/>
</dbReference>